<protein>
    <recommendedName>
        <fullName evidence="1">Fervidolysin-like N-terminal prodomain domain-containing protein</fullName>
    </recommendedName>
</protein>
<dbReference type="InterPro" id="IPR054399">
    <property type="entry name" value="Fervidolysin-like_N_prodom"/>
</dbReference>
<accession>A0A545TD39</accession>
<proteinExistence type="predicted"/>
<reference evidence="2 3" key="1">
    <citation type="submission" date="2019-06" db="EMBL/GenBank/DDBJ databases">
        <title>Draft genome of Aliikangiella marina GYP-15.</title>
        <authorList>
            <person name="Wang G."/>
        </authorList>
    </citation>
    <scope>NUCLEOTIDE SEQUENCE [LARGE SCALE GENOMIC DNA]</scope>
    <source>
        <strain evidence="2 3">GYP-15</strain>
    </source>
</reference>
<dbReference type="Proteomes" id="UP000317839">
    <property type="component" value="Unassembled WGS sequence"/>
</dbReference>
<organism evidence="2 3">
    <name type="scientific">Aliikangiella marina</name>
    <dbReference type="NCBI Taxonomy" id="1712262"/>
    <lineage>
        <taxon>Bacteria</taxon>
        <taxon>Pseudomonadati</taxon>
        <taxon>Pseudomonadota</taxon>
        <taxon>Gammaproteobacteria</taxon>
        <taxon>Oceanospirillales</taxon>
        <taxon>Pleioneaceae</taxon>
        <taxon>Aliikangiella</taxon>
    </lineage>
</organism>
<comment type="caution">
    <text evidence="2">The sequence shown here is derived from an EMBL/GenBank/DDBJ whole genome shotgun (WGS) entry which is preliminary data.</text>
</comment>
<evidence type="ECO:0000313" key="3">
    <source>
        <dbReference type="Proteomes" id="UP000317839"/>
    </source>
</evidence>
<dbReference type="RefSeq" id="WP_142941750.1">
    <property type="nucleotide sequence ID" value="NZ_VIKR01000002.1"/>
</dbReference>
<evidence type="ECO:0000259" key="1">
    <source>
        <dbReference type="Pfam" id="PF22148"/>
    </source>
</evidence>
<sequence length="190" mass="20675">MSNDNQKDLPWLINQTETNNEALNNALDSDQALQSEKAFLSSLRANLKSQNVPTPGEFGLARLKREIADSEKNTGTPFSGFNRWARPALAAALVVVVLQSALLIDQSSTNDENYQPLSGSSISDNQIQISFKPNTTEQQLREAILLTGGTIVDGPGELGVYTIALEESTNIEKVITSLSQLPFVDNIVEN</sequence>
<dbReference type="OrthoDB" id="5702699at2"/>
<gene>
    <name evidence="2" type="ORF">FLL45_09350</name>
</gene>
<feature type="domain" description="Fervidolysin-like N-terminal prodomain" evidence="1">
    <location>
        <begin position="123"/>
        <end position="185"/>
    </location>
</feature>
<name>A0A545TD39_9GAMM</name>
<dbReference type="Pfam" id="PF22148">
    <property type="entry name" value="Fervidolysin_NPro-like"/>
    <property type="match status" value="1"/>
</dbReference>
<keyword evidence="3" id="KW-1185">Reference proteome</keyword>
<dbReference type="AlphaFoldDB" id="A0A545TD39"/>
<dbReference type="EMBL" id="VIKR01000002">
    <property type="protein sequence ID" value="TQV75133.1"/>
    <property type="molecule type" value="Genomic_DNA"/>
</dbReference>
<evidence type="ECO:0000313" key="2">
    <source>
        <dbReference type="EMBL" id="TQV75133.1"/>
    </source>
</evidence>